<dbReference type="EMBL" id="BOOB01000008">
    <property type="protein sequence ID" value="GIH30968.1"/>
    <property type="molecule type" value="Genomic_DNA"/>
</dbReference>
<name>A0ABQ4F865_9ACTN</name>
<organism evidence="1 2">
    <name type="scientific">Microbispora amethystogenes</name>
    <dbReference type="NCBI Taxonomy" id="1427754"/>
    <lineage>
        <taxon>Bacteria</taxon>
        <taxon>Bacillati</taxon>
        <taxon>Actinomycetota</taxon>
        <taxon>Actinomycetes</taxon>
        <taxon>Streptosporangiales</taxon>
        <taxon>Streptosporangiaceae</taxon>
        <taxon>Microbispora</taxon>
    </lineage>
</organism>
<proteinExistence type="predicted"/>
<dbReference type="Proteomes" id="UP000651728">
    <property type="component" value="Unassembled WGS sequence"/>
</dbReference>
<protein>
    <submittedName>
        <fullName evidence="1">Uncharacterized protein</fullName>
    </submittedName>
</protein>
<evidence type="ECO:0000313" key="1">
    <source>
        <dbReference type="EMBL" id="GIH30968.1"/>
    </source>
</evidence>
<gene>
    <name evidence="1" type="ORF">Mam01_11320</name>
</gene>
<evidence type="ECO:0000313" key="2">
    <source>
        <dbReference type="Proteomes" id="UP000651728"/>
    </source>
</evidence>
<accession>A0ABQ4F865</accession>
<sequence length="58" mass="6067">MGGGRVTYGLPWRSTVAVDLHGAARLIGACIGPAQAVSADGRSHGYTKKIEDFLGHDE</sequence>
<reference evidence="1 2" key="1">
    <citation type="submission" date="2021-01" db="EMBL/GenBank/DDBJ databases">
        <title>Whole genome shotgun sequence of Microbispora amethystogenes NBRC 101907.</title>
        <authorList>
            <person name="Komaki H."/>
            <person name="Tamura T."/>
        </authorList>
    </citation>
    <scope>NUCLEOTIDE SEQUENCE [LARGE SCALE GENOMIC DNA]</scope>
    <source>
        <strain evidence="1 2">NBRC 101907</strain>
    </source>
</reference>
<keyword evidence="2" id="KW-1185">Reference proteome</keyword>
<comment type="caution">
    <text evidence="1">The sequence shown here is derived from an EMBL/GenBank/DDBJ whole genome shotgun (WGS) entry which is preliminary data.</text>
</comment>